<dbReference type="InterPro" id="IPR051612">
    <property type="entry name" value="Teichoic_Acid_Biosynth"/>
</dbReference>
<dbReference type="EMBL" id="VULP01000013">
    <property type="protein sequence ID" value="MSU82224.1"/>
    <property type="molecule type" value="Genomic_DNA"/>
</dbReference>
<dbReference type="Gene3D" id="3.90.550.10">
    <property type="entry name" value="Spore Coat Polysaccharide Biosynthesis Protein SpsA, Chain A"/>
    <property type="match status" value="1"/>
</dbReference>
<name>A0A6N7YFA7_9FIRM</name>
<dbReference type="Pfam" id="PF00535">
    <property type="entry name" value="Glycos_transf_2"/>
    <property type="match status" value="1"/>
</dbReference>
<evidence type="ECO:0000256" key="4">
    <source>
        <dbReference type="ARBA" id="ARBA00022679"/>
    </source>
</evidence>
<keyword evidence="6" id="KW-0472">Membrane</keyword>
<evidence type="ECO:0000256" key="1">
    <source>
        <dbReference type="ARBA" id="ARBA00004202"/>
    </source>
</evidence>
<gene>
    <name evidence="8" type="ORF">FYJ25_07615</name>
</gene>
<dbReference type="InterPro" id="IPR001173">
    <property type="entry name" value="Glyco_trans_2-like"/>
</dbReference>
<proteinExistence type="inferred from homology"/>
<sequence>MDMKKISVIIATYNAEEYLSETLDSIFLQTMDNSEYEVIVVNDGSSDNTLDILNSYKTNYSNLIIINKENGGPSSARNAGLDIAQGEYVFFFDADDLLEPDALSTMYDTISEKHSDLLIGKYDIFNRHTTIEIHNLDNLVELEEIHKYNTDILWTFALWNKLFRRSIIQEYNLQFAPISYSEDGAFVMSYLYRCNKIVGLDQILTHYRRYDDMNSITASISPSKIKDYITAHQMILHSAEESFLRDYPEYSSIDDAREQNPDIHNYLNTIIQKQLQIMLNQFYIQFWSLDSNTIQLLVDEINNKLKILDMKVISTLSLSFPEFSLYDIKSSKEDVLKNAFFTAVLYGDKTNKDNFMKSLDSLIKQNLIFMKIVVPVSMKADIEKEGLLQDNLFFEDSNSKKELFATALNNAQTPYITFCDAEITYAVGSFRLAYRQLMKQQYDFISEGIYHKEYDNPQPLLFSKIASTSLKNGMKYNFSLFMDATLANKFFCVDFVRSLHLDFSEELPELIKLCYTKGSYAYRLDGLLLYNNKKETFIDYIATDKTLSFIKEYLKDKPITLNSPEILYSPAESGMKFRLLSDETEEERAWNKKAASFQKKPLKNQVLFVSPRADGHLEGNAKALYPFIKGKKTICAKRLPHNPQTALEMTEEILTSKVIVTDDYVKYLRYFPLRPEQRVIQLWHACGAFKKFGQRGTNLSLPEDRATHAQYNLVCVSGENLRSIYADAFDVNYNKVKALGCPRTDDYFNKHLINKTKRKIYFRHPSLIGKSVLVYAPTFRDVGCDRSEFHPELDFDRLSKDLLPNQVLLICPHPIMKNDILPKKYKNIRVMRDFSTNDYMLISDMLITDYSSVIFEYALLRKPIAFFCYDLPTYDRGFYLNYPEDLPGDVYTNQEELTDYLTHPEKHILTNKMNSFVEKYMSACDGHSCERIANLINSYMEGK</sequence>
<evidence type="ECO:0000313" key="9">
    <source>
        <dbReference type="Proteomes" id="UP000433359"/>
    </source>
</evidence>
<dbReference type="PANTHER" id="PTHR37316:SF3">
    <property type="entry name" value="TEICHOIC ACID GLYCEROL-PHOSPHATE TRANSFERASE"/>
    <property type="match status" value="1"/>
</dbReference>
<dbReference type="Gene3D" id="3.40.50.12580">
    <property type="match status" value="1"/>
</dbReference>
<evidence type="ECO:0000256" key="5">
    <source>
        <dbReference type="ARBA" id="ARBA00022944"/>
    </source>
</evidence>
<comment type="caution">
    <text evidence="8">The sequence shown here is derived from an EMBL/GenBank/DDBJ whole genome shotgun (WGS) entry which is preliminary data.</text>
</comment>
<dbReference type="InterPro" id="IPR043149">
    <property type="entry name" value="TagF_N"/>
</dbReference>
<organism evidence="8 9">
    <name type="scientific">Anaerobutyricum soehngenii</name>
    <dbReference type="NCBI Taxonomy" id="105843"/>
    <lineage>
        <taxon>Bacteria</taxon>
        <taxon>Bacillati</taxon>
        <taxon>Bacillota</taxon>
        <taxon>Clostridia</taxon>
        <taxon>Lachnospirales</taxon>
        <taxon>Lachnospiraceae</taxon>
        <taxon>Anaerobutyricum</taxon>
    </lineage>
</organism>
<reference evidence="8 9" key="1">
    <citation type="submission" date="2019-08" db="EMBL/GenBank/DDBJ databases">
        <title>In-depth cultivation of the pig gut microbiome towards novel bacterial diversity and tailored functional studies.</title>
        <authorList>
            <person name="Wylensek D."/>
            <person name="Hitch T.C.A."/>
            <person name="Clavel T."/>
        </authorList>
    </citation>
    <scope>NUCLEOTIDE SEQUENCE [LARGE SCALE GENOMIC DNA]</scope>
    <source>
        <strain evidence="8 9">BSM-383-APC-4H</strain>
    </source>
</reference>
<evidence type="ECO:0000256" key="2">
    <source>
        <dbReference type="ARBA" id="ARBA00010488"/>
    </source>
</evidence>
<dbReference type="PANTHER" id="PTHR37316">
    <property type="entry name" value="TEICHOIC ACID GLYCEROL-PHOSPHATE PRIMASE"/>
    <property type="match status" value="1"/>
</dbReference>
<dbReference type="GO" id="GO:0047355">
    <property type="term" value="F:CDP-glycerol glycerophosphotransferase activity"/>
    <property type="evidence" value="ECO:0007669"/>
    <property type="project" value="InterPro"/>
</dbReference>
<dbReference type="InterPro" id="IPR043148">
    <property type="entry name" value="TagF_C"/>
</dbReference>
<dbReference type="SUPFAM" id="SSF53448">
    <property type="entry name" value="Nucleotide-diphospho-sugar transferases"/>
    <property type="match status" value="1"/>
</dbReference>
<comment type="similarity">
    <text evidence="2">Belongs to the CDP-glycerol glycerophosphotransferase family.</text>
</comment>
<evidence type="ECO:0000256" key="6">
    <source>
        <dbReference type="ARBA" id="ARBA00023136"/>
    </source>
</evidence>
<dbReference type="Proteomes" id="UP000433359">
    <property type="component" value="Unassembled WGS sequence"/>
</dbReference>
<accession>A0A6N7YFA7</accession>
<dbReference type="Pfam" id="PF04464">
    <property type="entry name" value="Glyphos_transf"/>
    <property type="match status" value="1"/>
</dbReference>
<keyword evidence="5" id="KW-0777">Teichoic acid biosynthesis</keyword>
<keyword evidence="3" id="KW-1003">Cell membrane</keyword>
<feature type="domain" description="Glycosyltransferase 2-like" evidence="7">
    <location>
        <begin position="7"/>
        <end position="170"/>
    </location>
</feature>
<dbReference type="Gene3D" id="3.40.50.11820">
    <property type="match status" value="1"/>
</dbReference>
<dbReference type="AlphaFoldDB" id="A0A6N7YFA7"/>
<evidence type="ECO:0000313" key="8">
    <source>
        <dbReference type="EMBL" id="MSU82224.1"/>
    </source>
</evidence>
<comment type="subcellular location">
    <subcellularLocation>
        <location evidence="1">Cell membrane</location>
        <topology evidence="1">Peripheral membrane protein</topology>
    </subcellularLocation>
</comment>
<dbReference type="InterPro" id="IPR029044">
    <property type="entry name" value="Nucleotide-diphossugar_trans"/>
</dbReference>
<protein>
    <submittedName>
        <fullName evidence="8">Glycosyltransferase</fullName>
    </submittedName>
</protein>
<dbReference type="GO" id="GO:0005886">
    <property type="term" value="C:plasma membrane"/>
    <property type="evidence" value="ECO:0007669"/>
    <property type="project" value="UniProtKB-SubCell"/>
</dbReference>
<dbReference type="SUPFAM" id="SSF53756">
    <property type="entry name" value="UDP-Glycosyltransferase/glycogen phosphorylase"/>
    <property type="match status" value="1"/>
</dbReference>
<keyword evidence="4 8" id="KW-0808">Transferase</keyword>
<dbReference type="InterPro" id="IPR007554">
    <property type="entry name" value="Glycerophosphate_synth"/>
</dbReference>
<dbReference type="CDD" id="cd00761">
    <property type="entry name" value="Glyco_tranf_GTA_type"/>
    <property type="match status" value="1"/>
</dbReference>
<dbReference type="GO" id="GO:0019350">
    <property type="term" value="P:teichoic acid biosynthetic process"/>
    <property type="evidence" value="ECO:0007669"/>
    <property type="project" value="UniProtKB-KW"/>
</dbReference>
<evidence type="ECO:0000259" key="7">
    <source>
        <dbReference type="Pfam" id="PF00535"/>
    </source>
</evidence>
<evidence type="ECO:0000256" key="3">
    <source>
        <dbReference type="ARBA" id="ARBA00022475"/>
    </source>
</evidence>